<reference evidence="2" key="3">
    <citation type="submission" date="2025-09" db="UniProtKB">
        <authorList>
            <consortium name="Ensembl"/>
        </authorList>
    </citation>
    <scope>IDENTIFICATION</scope>
    <source>
        <strain evidence="2">broiler</strain>
    </source>
</reference>
<dbReference type="GeneTree" id="ENSGT00950000185939"/>
<feature type="chain" id="PRO_5036442418" evidence="1">
    <location>
        <begin position="24"/>
        <end position="66"/>
    </location>
</feature>
<reference evidence="2" key="2">
    <citation type="submission" date="2025-08" db="UniProtKB">
        <authorList>
            <consortium name="Ensembl"/>
        </authorList>
    </citation>
    <scope>IDENTIFICATION</scope>
    <source>
        <strain evidence="2">broiler</strain>
    </source>
</reference>
<protein>
    <submittedName>
        <fullName evidence="2">Uncharacterized protein</fullName>
    </submittedName>
</protein>
<name>A0A8V0ZTN5_CHICK</name>
<evidence type="ECO:0000313" key="2">
    <source>
        <dbReference type="Ensembl" id="ENSGALP00010034938.1"/>
    </source>
</evidence>
<keyword evidence="1" id="KW-0732">Signal</keyword>
<keyword evidence="3" id="KW-1185">Reference proteome</keyword>
<feature type="signal peptide" evidence="1">
    <location>
        <begin position="1"/>
        <end position="23"/>
    </location>
</feature>
<sequence length="66" mass="7057">MGLRGAWGLWAALSCAVCLLAAGQEAAGGGGEPWRQLIQWENNGRVYSLLNSGAEYVPPGPERRLM</sequence>
<evidence type="ECO:0000256" key="1">
    <source>
        <dbReference type="SAM" id="SignalP"/>
    </source>
</evidence>
<proteinExistence type="predicted"/>
<dbReference type="Ensembl" id="ENSGALT00010057497.1">
    <property type="protein sequence ID" value="ENSGALP00010034938.1"/>
    <property type="gene ID" value="ENSGALG00010023617.1"/>
</dbReference>
<dbReference type="AlphaFoldDB" id="A0A8V0ZTN5"/>
<reference evidence="2" key="1">
    <citation type="submission" date="2020-11" db="EMBL/GenBank/DDBJ databases">
        <title>Gallus gallus (Chicken) genome, bGalGal1, GRCg7b, maternal haplotype autosomes + Z &amp; W.</title>
        <authorList>
            <person name="Warren W."/>
            <person name="Formenti G."/>
            <person name="Fedrigo O."/>
            <person name="Haase B."/>
            <person name="Mountcastle J."/>
            <person name="Balacco J."/>
            <person name="Tracey A."/>
            <person name="Schneider V."/>
            <person name="Okimoto R."/>
            <person name="Cheng H."/>
            <person name="Hawken R."/>
            <person name="Howe K."/>
            <person name="Jarvis E.D."/>
        </authorList>
    </citation>
    <scope>NUCLEOTIDE SEQUENCE [LARGE SCALE GENOMIC DNA]</scope>
    <source>
        <strain evidence="2">Broiler</strain>
    </source>
</reference>
<organism evidence="2 3">
    <name type="scientific">Gallus gallus</name>
    <name type="common">Chicken</name>
    <dbReference type="NCBI Taxonomy" id="9031"/>
    <lineage>
        <taxon>Eukaryota</taxon>
        <taxon>Metazoa</taxon>
        <taxon>Chordata</taxon>
        <taxon>Craniata</taxon>
        <taxon>Vertebrata</taxon>
        <taxon>Euteleostomi</taxon>
        <taxon>Archelosauria</taxon>
        <taxon>Archosauria</taxon>
        <taxon>Dinosauria</taxon>
        <taxon>Saurischia</taxon>
        <taxon>Theropoda</taxon>
        <taxon>Coelurosauria</taxon>
        <taxon>Aves</taxon>
        <taxon>Neognathae</taxon>
        <taxon>Galloanserae</taxon>
        <taxon>Galliformes</taxon>
        <taxon>Phasianidae</taxon>
        <taxon>Phasianinae</taxon>
        <taxon>Gallus</taxon>
    </lineage>
</organism>
<accession>A0A8V0ZTN5</accession>
<dbReference type="PROSITE" id="PS51257">
    <property type="entry name" value="PROKAR_LIPOPROTEIN"/>
    <property type="match status" value="1"/>
</dbReference>
<evidence type="ECO:0000313" key="3">
    <source>
        <dbReference type="Proteomes" id="UP000000539"/>
    </source>
</evidence>
<dbReference type="Proteomes" id="UP000000539">
    <property type="component" value="Chromosome 10"/>
</dbReference>